<dbReference type="eggNOG" id="arCOG02470">
    <property type="taxonomic scope" value="Archaea"/>
</dbReference>
<dbReference type="PANTHER" id="PTHR37507">
    <property type="entry name" value="SPORULATION PROTEIN YDCC"/>
    <property type="match status" value="1"/>
</dbReference>
<dbReference type="GeneID" id="10393513"/>
<evidence type="ECO:0000313" key="3">
    <source>
        <dbReference type="Proteomes" id="UP000008136"/>
    </source>
</evidence>
<dbReference type="OrthoDB" id="137725at2157"/>
<name>F2KPU3_ARCVS</name>
<dbReference type="RefSeq" id="WP_013683124.1">
    <property type="nucleotide sequence ID" value="NC_015320.1"/>
</dbReference>
<keyword evidence="3" id="KW-1185">Reference proteome</keyword>
<dbReference type="PANTHER" id="PTHR37507:SF2">
    <property type="entry name" value="SPORULATION PROTEIN YDCC"/>
    <property type="match status" value="1"/>
</dbReference>
<evidence type="ECO:0000313" key="2">
    <source>
        <dbReference type="EMBL" id="AEA46450.1"/>
    </source>
</evidence>
<dbReference type="PROSITE" id="PS51257">
    <property type="entry name" value="PROKAR_LIPOPROTEIN"/>
    <property type="match status" value="1"/>
</dbReference>
<feature type="domain" description="DUF4367" evidence="1">
    <location>
        <begin position="253"/>
        <end position="321"/>
    </location>
</feature>
<dbReference type="KEGG" id="ave:Arcve_0418"/>
<proteinExistence type="predicted"/>
<dbReference type="STRING" id="693661.Arcve_0418"/>
<dbReference type="SUPFAM" id="SSF89392">
    <property type="entry name" value="Prokaryotic lipoproteins and lipoprotein localization factors"/>
    <property type="match status" value="1"/>
</dbReference>
<dbReference type="InterPro" id="IPR025377">
    <property type="entry name" value="DUF4367"/>
</dbReference>
<dbReference type="HOGENOM" id="CLU_856866_0_0_2"/>
<accession>F2KPU3</accession>
<reference evidence="2 3" key="1">
    <citation type="submission" date="2011-03" db="EMBL/GenBank/DDBJ databases">
        <title>The complete genome of Archaeoglobus veneficus SNP6.</title>
        <authorList>
            <consortium name="US DOE Joint Genome Institute (JGI-PGF)"/>
            <person name="Lucas S."/>
            <person name="Copeland A."/>
            <person name="Lapidus A."/>
            <person name="Bruce D."/>
            <person name="Goodwin L."/>
            <person name="Pitluck S."/>
            <person name="Kyrpides N."/>
            <person name="Mavromatis K."/>
            <person name="Pagani I."/>
            <person name="Ivanova N."/>
            <person name="Mikhailova N."/>
            <person name="Lu M."/>
            <person name="Detter J.C."/>
            <person name="Tapia R."/>
            <person name="Han C."/>
            <person name="Land M."/>
            <person name="Hauser L."/>
            <person name="Markowitz V."/>
            <person name="Cheng J.-F."/>
            <person name="Hugenholtz P."/>
            <person name="Woyke T."/>
            <person name="Wu D."/>
            <person name="Spring S."/>
            <person name="Brambilla E."/>
            <person name="Klenk H.-P."/>
            <person name="Eisen J.A."/>
        </authorList>
    </citation>
    <scope>NUCLEOTIDE SEQUENCE [LARGE SCALE GENOMIC DNA]</scope>
    <source>
        <strain evidence="3">SNP6</strain>
    </source>
</reference>
<dbReference type="InterPro" id="IPR029046">
    <property type="entry name" value="LolA/LolB/LppX"/>
</dbReference>
<dbReference type="Gene3D" id="2.50.20.10">
    <property type="entry name" value="Lipoprotein localisation LolA/LolB/LppX"/>
    <property type="match status" value="1"/>
</dbReference>
<sequence>MKAVKVFIILLFSAFLLGCGGEEDVVKKVEEKYSSLSDYSGSVEVTNLMTGYSYSADFWVKGEKQKVYYTKPEEIAGSVVVNNGSIVWFYDPAENRAIYAKPDEVQINFDYGELFRDIVQNSTTSVLKIDDGYLIKALHGNNVTIEISVTRDYYPVSIRWIVDDREVLRVNYSNFTFNRGIDDEFFEFIPPENATVSSVEDLQQKVVEFDTVEEAEESAGFKVILPGYLPSDDFNLSISVIKPLNVVVLTYTNSTAIIEVKERVGEAAEIEGAEEVVIGNTTVSYLDAGYVRIVSWRQGDIDVTITTTLEKDELLKVAESLMGS</sequence>
<dbReference type="InterPro" id="IPR052944">
    <property type="entry name" value="Sporulation_related"/>
</dbReference>
<evidence type="ECO:0000259" key="1">
    <source>
        <dbReference type="Pfam" id="PF14285"/>
    </source>
</evidence>
<dbReference type="Pfam" id="PF14285">
    <property type="entry name" value="DUF4367"/>
    <property type="match status" value="1"/>
</dbReference>
<dbReference type="Proteomes" id="UP000008136">
    <property type="component" value="Chromosome"/>
</dbReference>
<dbReference type="AlphaFoldDB" id="F2KPU3"/>
<protein>
    <recommendedName>
        <fullName evidence="1">DUF4367 domain-containing protein</fullName>
    </recommendedName>
</protein>
<gene>
    <name evidence="2" type="ordered locus">Arcve_0418</name>
</gene>
<dbReference type="EMBL" id="CP002588">
    <property type="protein sequence ID" value="AEA46450.1"/>
    <property type="molecule type" value="Genomic_DNA"/>
</dbReference>
<organism evidence="2 3">
    <name type="scientific">Archaeoglobus veneficus (strain DSM 11195 / SNP6)</name>
    <dbReference type="NCBI Taxonomy" id="693661"/>
    <lineage>
        <taxon>Archaea</taxon>
        <taxon>Methanobacteriati</taxon>
        <taxon>Methanobacteriota</taxon>
        <taxon>Archaeoglobi</taxon>
        <taxon>Archaeoglobales</taxon>
        <taxon>Archaeoglobaceae</taxon>
        <taxon>Archaeoglobus</taxon>
    </lineage>
</organism>